<accession>A0A2V1K2P6</accession>
<sequence>MTLNNIAINTLAEEPTTFGQIADGKVALVVNVASRCGLAPQYEQLEQLQRTYGERNFTVIGVPSNQFHQEHKNAEDIAQYCSATWGVTFPMTERVKVNGSGAHPLYKELTQAEDASGKAGRIKWNFEKFLVHPDGRIKRFRPTTKPDDPAVIAAIEEWVAPAQ</sequence>
<name>A0A2V1K2P6_9ACTO</name>
<dbReference type="InterPro" id="IPR000889">
    <property type="entry name" value="Glutathione_peroxidase"/>
</dbReference>
<comment type="caution">
    <text evidence="6">The sequence shown here is derived from an EMBL/GenBank/DDBJ whole genome shotgun (WGS) entry which is preliminary data.</text>
</comment>
<proteinExistence type="inferred from homology"/>
<dbReference type="PRINTS" id="PR01011">
    <property type="entry name" value="GLUTPROXDASE"/>
</dbReference>
<comment type="similarity">
    <text evidence="1 5">Belongs to the glutathione peroxidase family.</text>
</comment>
<dbReference type="GO" id="GO:0004601">
    <property type="term" value="F:peroxidase activity"/>
    <property type="evidence" value="ECO:0007669"/>
    <property type="project" value="UniProtKB-KW"/>
</dbReference>
<dbReference type="RefSeq" id="WP_109094389.1">
    <property type="nucleotide sequence ID" value="NZ_CAMELQ010000032.1"/>
</dbReference>
<evidence type="ECO:0000256" key="4">
    <source>
        <dbReference type="PIRSR" id="PIRSR000303-1"/>
    </source>
</evidence>
<reference evidence="7" key="1">
    <citation type="submission" date="2018-05" db="EMBL/GenBank/DDBJ databases">
        <authorList>
            <person name="Li Y."/>
        </authorList>
    </citation>
    <scope>NUCLEOTIDE SEQUENCE [LARGE SCALE GENOMIC DNA]</scope>
    <source>
        <strain evidence="7">sk1b4</strain>
    </source>
</reference>
<dbReference type="GO" id="GO:0034599">
    <property type="term" value="P:cellular response to oxidative stress"/>
    <property type="evidence" value="ECO:0007669"/>
    <property type="project" value="TreeGrafter"/>
</dbReference>
<keyword evidence="2 5" id="KW-0575">Peroxidase</keyword>
<dbReference type="EMBL" id="QETB01000006">
    <property type="protein sequence ID" value="PWF24493.1"/>
    <property type="molecule type" value="Genomic_DNA"/>
</dbReference>
<dbReference type="Gene3D" id="3.40.30.10">
    <property type="entry name" value="Glutaredoxin"/>
    <property type="match status" value="1"/>
</dbReference>
<feature type="active site" evidence="4">
    <location>
        <position position="36"/>
    </location>
</feature>
<dbReference type="PANTHER" id="PTHR11592">
    <property type="entry name" value="GLUTATHIONE PEROXIDASE"/>
    <property type="match status" value="1"/>
</dbReference>
<evidence type="ECO:0000256" key="3">
    <source>
        <dbReference type="ARBA" id="ARBA00023002"/>
    </source>
</evidence>
<protein>
    <recommendedName>
        <fullName evidence="5">Glutathione peroxidase</fullName>
    </recommendedName>
</protein>
<dbReference type="CDD" id="cd00340">
    <property type="entry name" value="GSH_Peroxidase"/>
    <property type="match status" value="1"/>
</dbReference>
<keyword evidence="7" id="KW-1185">Reference proteome</keyword>
<dbReference type="OrthoDB" id="9785502at2"/>
<organism evidence="6 7">
    <name type="scientific">Ancrocorticia populi</name>
    <dbReference type="NCBI Taxonomy" id="2175228"/>
    <lineage>
        <taxon>Bacteria</taxon>
        <taxon>Bacillati</taxon>
        <taxon>Actinomycetota</taxon>
        <taxon>Actinomycetes</taxon>
        <taxon>Actinomycetales</taxon>
        <taxon>Actinomycetaceae</taxon>
        <taxon>Ancrocorticia</taxon>
    </lineage>
</organism>
<keyword evidence="3 5" id="KW-0560">Oxidoreductase</keyword>
<evidence type="ECO:0000313" key="6">
    <source>
        <dbReference type="EMBL" id="PWF24493.1"/>
    </source>
</evidence>
<evidence type="ECO:0000256" key="1">
    <source>
        <dbReference type="ARBA" id="ARBA00006926"/>
    </source>
</evidence>
<gene>
    <name evidence="6" type="ORF">DD236_10675</name>
</gene>
<dbReference type="InterPro" id="IPR036249">
    <property type="entry name" value="Thioredoxin-like_sf"/>
</dbReference>
<evidence type="ECO:0000313" key="7">
    <source>
        <dbReference type="Proteomes" id="UP000245283"/>
    </source>
</evidence>
<evidence type="ECO:0000256" key="2">
    <source>
        <dbReference type="ARBA" id="ARBA00022559"/>
    </source>
</evidence>
<dbReference type="Pfam" id="PF00255">
    <property type="entry name" value="GSHPx"/>
    <property type="match status" value="1"/>
</dbReference>
<dbReference type="Proteomes" id="UP000245283">
    <property type="component" value="Unassembled WGS sequence"/>
</dbReference>
<dbReference type="PROSITE" id="PS51355">
    <property type="entry name" value="GLUTATHIONE_PEROXID_3"/>
    <property type="match status" value="1"/>
</dbReference>
<dbReference type="PANTHER" id="PTHR11592:SF40">
    <property type="entry name" value="THIOREDOXIN_GLUTATHIONE PEROXIDASE BTUE"/>
    <property type="match status" value="1"/>
</dbReference>
<dbReference type="PIRSF" id="PIRSF000303">
    <property type="entry name" value="Glutathion_perox"/>
    <property type="match status" value="1"/>
</dbReference>
<dbReference type="SUPFAM" id="SSF52833">
    <property type="entry name" value="Thioredoxin-like"/>
    <property type="match status" value="1"/>
</dbReference>
<dbReference type="AlphaFoldDB" id="A0A2V1K2P6"/>
<evidence type="ECO:0000256" key="5">
    <source>
        <dbReference type="RuleBase" id="RU000499"/>
    </source>
</evidence>